<comment type="caution">
    <text evidence="1">The sequence shown here is derived from an EMBL/GenBank/DDBJ whole genome shotgun (WGS) entry which is preliminary data.</text>
</comment>
<evidence type="ECO:0008006" key="3">
    <source>
        <dbReference type="Google" id="ProtNLM"/>
    </source>
</evidence>
<dbReference type="Proteomes" id="UP000838324">
    <property type="component" value="Unassembled WGS sequence"/>
</dbReference>
<sequence length="403" mass="47969">MICLNCSQILFAMDNLLIQFNPESDYGLQVNEEDINKCEKCFKDIMLNDYYFEDENEKEDVEFDLCDRLAIEISKQIDSCSNCGHGLDMKDLQASLQVHFKENDEWESKFDSYHIYTTLENLITEFTIVEDRYYDDIIDCLRCPHCGNGGGARSKDTMYDEKFNRDTEVYTKNEVHSFNYEFYGEDFDEIKSHVRFIDESISIEKLIDFRDQYVRNPIFIREHEVFDILYQKIEMLFSKKQCLELYRSKRFFRAQINTLGNELYSEERMWNAPDYLPSQGRYNSHGQTTLYCSNDEGVLKKELPLGNNEEYNYAEFRVLRTLTLMPIDTIFEDFGEFIYDNGNYKGQMSKKYVLTNIIEMICKRIGFNGLAYTSVKDPMYVNYNIFNFERDVDIEMIYIYKIA</sequence>
<gene>
    <name evidence="1" type="ORF">PAECIP111892_03619</name>
</gene>
<reference evidence="1" key="1">
    <citation type="submission" date="2022-01" db="EMBL/GenBank/DDBJ databases">
        <authorList>
            <person name="Criscuolo A."/>
        </authorList>
    </citation>
    <scope>NUCLEOTIDE SEQUENCE</scope>
    <source>
        <strain evidence="1">CIP111892</strain>
    </source>
</reference>
<evidence type="ECO:0000313" key="2">
    <source>
        <dbReference type="Proteomes" id="UP000838324"/>
    </source>
</evidence>
<proteinExistence type="predicted"/>
<dbReference type="EMBL" id="CAKMMG010000005">
    <property type="protein sequence ID" value="CAH1211669.1"/>
    <property type="molecule type" value="Genomic_DNA"/>
</dbReference>
<protein>
    <recommendedName>
        <fullName evidence="3">RES domain-containing protein</fullName>
    </recommendedName>
</protein>
<name>A0ABN8GKY1_9BACL</name>
<keyword evidence="2" id="KW-1185">Reference proteome</keyword>
<evidence type="ECO:0000313" key="1">
    <source>
        <dbReference type="EMBL" id="CAH1211669.1"/>
    </source>
</evidence>
<accession>A0ABN8GKY1</accession>
<organism evidence="1 2">
    <name type="scientific">Paenibacillus auburnensis</name>
    <dbReference type="NCBI Taxonomy" id="2905649"/>
    <lineage>
        <taxon>Bacteria</taxon>
        <taxon>Bacillati</taxon>
        <taxon>Bacillota</taxon>
        <taxon>Bacilli</taxon>
        <taxon>Bacillales</taxon>
        <taxon>Paenibacillaceae</taxon>
        <taxon>Paenibacillus</taxon>
    </lineage>
</organism>